<evidence type="ECO:0000256" key="3">
    <source>
        <dbReference type="ARBA" id="ARBA00023002"/>
    </source>
</evidence>
<dbReference type="InterPro" id="IPR001128">
    <property type="entry name" value="Cyt_P450"/>
</dbReference>
<feature type="non-terminal residue" evidence="8">
    <location>
        <position position="1"/>
    </location>
</feature>
<dbReference type="GO" id="GO:0005506">
    <property type="term" value="F:iron ion binding"/>
    <property type="evidence" value="ECO:0007669"/>
    <property type="project" value="InterPro"/>
</dbReference>
<dbReference type="InterPro" id="IPR017972">
    <property type="entry name" value="Cyt_P450_CS"/>
</dbReference>
<dbReference type="PANTHER" id="PTHR47947">
    <property type="entry name" value="CYTOCHROME P450 82C3-RELATED"/>
    <property type="match status" value="1"/>
</dbReference>
<dbReference type="GO" id="GO:0004497">
    <property type="term" value="F:monooxygenase activity"/>
    <property type="evidence" value="ECO:0007669"/>
    <property type="project" value="UniProtKB-KW"/>
</dbReference>
<dbReference type="EMBL" id="AF124372">
    <property type="protein sequence ID" value="AAD32570.1"/>
    <property type="molecule type" value="mRNA"/>
</dbReference>
<dbReference type="PROSITE" id="PS00086">
    <property type="entry name" value="CYTOCHROME_P450"/>
    <property type="match status" value="1"/>
</dbReference>
<keyword evidence="2 6" id="KW-0479">Metal-binding</keyword>
<keyword evidence="4 6" id="KW-0408">Iron</keyword>
<comment type="similarity">
    <text evidence="7">Belongs to the cytochrome P450 family.</text>
</comment>
<comment type="cofactor">
    <cofactor evidence="6">
        <name>heme</name>
        <dbReference type="ChEBI" id="CHEBI:30413"/>
    </cofactor>
</comment>
<accession>Q9XEZ2</accession>
<evidence type="ECO:0000256" key="6">
    <source>
        <dbReference type="PIRSR" id="PIRSR602401-1"/>
    </source>
</evidence>
<dbReference type="InterPro" id="IPR050651">
    <property type="entry name" value="Plant_Cytochrome_P450_Monoox"/>
</dbReference>
<evidence type="ECO:0000313" key="8">
    <source>
        <dbReference type="EMBL" id="AAD32570.1"/>
    </source>
</evidence>
<dbReference type="GO" id="GO:0016705">
    <property type="term" value="F:oxidoreductase activity, acting on paired donors, with incorporation or reduction of molecular oxygen"/>
    <property type="evidence" value="ECO:0007669"/>
    <property type="project" value="InterPro"/>
</dbReference>
<evidence type="ECO:0000256" key="2">
    <source>
        <dbReference type="ARBA" id="ARBA00022723"/>
    </source>
</evidence>
<evidence type="ECO:0000256" key="4">
    <source>
        <dbReference type="ARBA" id="ARBA00023004"/>
    </source>
</evidence>
<proteinExistence type="evidence at transcript level"/>
<dbReference type="GO" id="GO:0020037">
    <property type="term" value="F:heme binding"/>
    <property type="evidence" value="ECO:0007669"/>
    <property type="project" value="InterPro"/>
</dbReference>
<sequence length="275" mass="31825">ARVTIQWAMRLLLAHPQAFTKLRAAIACKVENDRLLNVSDIPKLPYLYCVINETLRLYPPVPLLLPHYSLEDCTVGGYAVPKHTILMIIAWAIHRDPKLWDEPAKFTPERFAAMDLGEKEGFLYKFVPFGMGRRACPGATMGLRTVSLVLGSLLQWFDWESVEKEKLDACYNSRITLHKDKPSRRLFGIPRHNCSLVFLPHEHRTIVLCSMYSVFFERRVRNSFPIFPQYRLYIYSACSLPPHTLLVCSHWVCYCCMYVCIVSKFTFVLYGNVPK</sequence>
<dbReference type="SUPFAM" id="SSF48264">
    <property type="entry name" value="Cytochrome P450"/>
    <property type="match status" value="1"/>
</dbReference>
<dbReference type="Gene3D" id="1.10.630.10">
    <property type="entry name" value="Cytochrome P450"/>
    <property type="match status" value="1"/>
</dbReference>
<protein>
    <submittedName>
        <fullName evidence="8">NT7</fullName>
    </submittedName>
</protein>
<evidence type="ECO:0000256" key="1">
    <source>
        <dbReference type="ARBA" id="ARBA00022617"/>
    </source>
</evidence>
<dbReference type="PRINTS" id="PR00385">
    <property type="entry name" value="P450"/>
</dbReference>
<dbReference type="AlphaFoldDB" id="Q9XEZ2"/>
<dbReference type="InterPro" id="IPR002401">
    <property type="entry name" value="Cyt_P450_E_grp-I"/>
</dbReference>
<organism evidence="8">
    <name type="scientific">Nicotiana tabacum</name>
    <name type="common">Common tobacco</name>
    <dbReference type="NCBI Taxonomy" id="4097"/>
    <lineage>
        <taxon>Eukaryota</taxon>
        <taxon>Viridiplantae</taxon>
        <taxon>Streptophyta</taxon>
        <taxon>Embryophyta</taxon>
        <taxon>Tracheophyta</taxon>
        <taxon>Spermatophyta</taxon>
        <taxon>Magnoliopsida</taxon>
        <taxon>eudicotyledons</taxon>
        <taxon>Gunneridae</taxon>
        <taxon>Pentapetalae</taxon>
        <taxon>asterids</taxon>
        <taxon>lamiids</taxon>
        <taxon>Solanales</taxon>
        <taxon>Solanaceae</taxon>
        <taxon>Nicotianoideae</taxon>
        <taxon>Nicotianeae</taxon>
        <taxon>Nicotiana</taxon>
    </lineage>
</organism>
<keyword evidence="3 7" id="KW-0560">Oxidoreductase</keyword>
<dbReference type="PRINTS" id="PR00463">
    <property type="entry name" value="EP450I"/>
</dbReference>
<dbReference type="InterPro" id="IPR036396">
    <property type="entry name" value="Cyt_P450_sf"/>
</dbReference>
<evidence type="ECO:0000256" key="5">
    <source>
        <dbReference type="ARBA" id="ARBA00023033"/>
    </source>
</evidence>
<dbReference type="Pfam" id="PF00067">
    <property type="entry name" value="p450"/>
    <property type="match status" value="1"/>
</dbReference>
<dbReference type="PANTHER" id="PTHR47947:SF13">
    <property type="entry name" value="CYTOCHROME P450, FAMILY 81, SUBFAMILY K, POLYPEPTIDE 1-RELATED"/>
    <property type="match status" value="1"/>
</dbReference>
<reference evidence="8" key="1">
    <citation type="submission" date="1999-01" db="EMBL/GenBank/DDBJ databases">
        <title>Isolation of novel plant cDNA clones by functional sufficiency for salinity tolerance in Escherichia coli.</title>
        <authorList>
            <person name="Mundree S.G."/>
            <person name="DelVecchio V.G."/>
            <person name="Cress M."/>
            <person name="Locy R.D."/>
            <person name="Singh N.K."/>
        </authorList>
    </citation>
    <scope>NUCLEOTIDE SEQUENCE</scope>
</reference>
<evidence type="ECO:0000256" key="7">
    <source>
        <dbReference type="RuleBase" id="RU000461"/>
    </source>
</evidence>
<name>Q9XEZ2_TOBAC</name>
<feature type="binding site" description="axial binding residue" evidence="6">
    <location>
        <position position="136"/>
    </location>
    <ligand>
        <name>heme</name>
        <dbReference type="ChEBI" id="CHEBI:30413"/>
    </ligand>
    <ligandPart>
        <name>Fe</name>
        <dbReference type="ChEBI" id="CHEBI:18248"/>
    </ligandPart>
</feature>
<keyword evidence="5 7" id="KW-0503">Monooxygenase</keyword>
<keyword evidence="1 6" id="KW-0349">Heme</keyword>